<gene>
    <name evidence="1" type="ORF">Selli1_33220</name>
</gene>
<protein>
    <submittedName>
        <fullName evidence="1">Uncharacterized protein</fullName>
    </submittedName>
</protein>
<organism evidence="1 2">
    <name type="scientific">Sellimonas catena</name>
    <dbReference type="NCBI Taxonomy" id="2994035"/>
    <lineage>
        <taxon>Bacteria</taxon>
        <taxon>Bacillati</taxon>
        <taxon>Bacillota</taxon>
        <taxon>Clostridia</taxon>
        <taxon>Lachnospirales</taxon>
        <taxon>Lachnospiraceae</taxon>
        <taxon>Sellimonas</taxon>
    </lineage>
</organism>
<sequence>MQELEKILEEIDQEKLKHWDSSERLETDKLIGWCFDRCIEIIRKHMNGGWIPSKKHLPKPQNKPEDHYPEWRAKFLNKFDRRE</sequence>
<name>A0A9W6CAJ7_9FIRM</name>
<proteinExistence type="predicted"/>
<dbReference type="AlphaFoldDB" id="A0A9W6CAJ7"/>
<accession>A0A9W6CAJ7</accession>
<reference evidence="1 2" key="1">
    <citation type="journal article" date="2023" name="Int. J. Syst. Evol. Microbiol.">
        <title>Sellimonas catena sp. nov., isolated from human faeces.</title>
        <authorList>
            <person name="Hisatomi A."/>
            <person name="Ohkuma M."/>
            <person name="Sakamoto M."/>
        </authorList>
    </citation>
    <scope>NUCLEOTIDE SEQUENCE [LARGE SCALE GENOMIC DNA]</scope>
    <source>
        <strain evidence="1 2">12EGH17</strain>
    </source>
</reference>
<dbReference type="EMBL" id="BSBO01000050">
    <property type="protein sequence ID" value="GLG06148.1"/>
    <property type="molecule type" value="Genomic_DNA"/>
</dbReference>
<evidence type="ECO:0000313" key="2">
    <source>
        <dbReference type="Proteomes" id="UP001145145"/>
    </source>
</evidence>
<dbReference type="Proteomes" id="UP001145145">
    <property type="component" value="Unassembled WGS sequence"/>
</dbReference>
<dbReference type="RefSeq" id="WP_281874155.1">
    <property type="nucleotide sequence ID" value="NZ_BSBO01000050.1"/>
</dbReference>
<comment type="caution">
    <text evidence="1">The sequence shown here is derived from an EMBL/GenBank/DDBJ whole genome shotgun (WGS) entry which is preliminary data.</text>
</comment>
<evidence type="ECO:0000313" key="1">
    <source>
        <dbReference type="EMBL" id="GLG06148.1"/>
    </source>
</evidence>
<keyword evidence="2" id="KW-1185">Reference proteome</keyword>